<accession>A0A1X0WHN7</accession>
<evidence type="ECO:0000256" key="1">
    <source>
        <dbReference type="ARBA" id="ARBA00006484"/>
    </source>
</evidence>
<dbReference type="Pfam" id="PF00106">
    <property type="entry name" value="adh_short"/>
    <property type="match status" value="1"/>
</dbReference>
<dbReference type="CDD" id="cd08932">
    <property type="entry name" value="HetN_like_SDR_c"/>
    <property type="match status" value="1"/>
</dbReference>
<keyword evidence="6" id="KW-1185">Reference proteome</keyword>
<dbReference type="PANTHER" id="PTHR44196:SF1">
    <property type="entry name" value="DEHYDROGENASE_REDUCTASE SDR FAMILY MEMBER 7B"/>
    <property type="match status" value="1"/>
</dbReference>
<evidence type="ECO:0000313" key="5">
    <source>
        <dbReference type="EMBL" id="ORJ26306.1"/>
    </source>
</evidence>
<dbReference type="PRINTS" id="PR00081">
    <property type="entry name" value="GDHRDH"/>
</dbReference>
<dbReference type="GO" id="GO:0016020">
    <property type="term" value="C:membrane"/>
    <property type="evidence" value="ECO:0007669"/>
    <property type="project" value="TreeGrafter"/>
</dbReference>
<dbReference type="InterPro" id="IPR002347">
    <property type="entry name" value="SDR_fam"/>
</dbReference>
<name>A0A1X0WHN7_9GAMM</name>
<dbReference type="InterPro" id="IPR036291">
    <property type="entry name" value="NAD(P)-bd_dom_sf"/>
</dbReference>
<keyword evidence="2" id="KW-0560">Oxidoreductase</keyword>
<feature type="domain" description="Ketoreductase" evidence="4">
    <location>
        <begin position="8"/>
        <end position="180"/>
    </location>
</feature>
<feature type="region of interest" description="Disordered" evidence="3">
    <location>
        <begin position="166"/>
        <end position="186"/>
    </location>
</feature>
<evidence type="ECO:0000259" key="4">
    <source>
        <dbReference type="SMART" id="SM00822"/>
    </source>
</evidence>
<dbReference type="SUPFAM" id="SSF51735">
    <property type="entry name" value="NAD(P)-binding Rossmann-fold domains"/>
    <property type="match status" value="1"/>
</dbReference>
<protein>
    <submittedName>
        <fullName evidence="5">Short chain dehydrogenase</fullName>
    </submittedName>
</protein>
<dbReference type="AlphaFoldDB" id="A0A1X0WHN7"/>
<evidence type="ECO:0000256" key="3">
    <source>
        <dbReference type="SAM" id="MobiDB-lite"/>
    </source>
</evidence>
<dbReference type="EMBL" id="MRWE01000008">
    <property type="protein sequence ID" value="ORJ26306.1"/>
    <property type="molecule type" value="Genomic_DNA"/>
</dbReference>
<dbReference type="STRING" id="1646377.BS640_06970"/>
<proteinExistence type="inferred from homology"/>
<dbReference type="GO" id="GO:0016491">
    <property type="term" value="F:oxidoreductase activity"/>
    <property type="evidence" value="ECO:0007669"/>
    <property type="project" value="UniProtKB-KW"/>
</dbReference>
<dbReference type="RefSeq" id="WP_084912251.1">
    <property type="nucleotide sequence ID" value="NZ_JBAUQG010000016.1"/>
</dbReference>
<reference evidence="5 6" key="1">
    <citation type="journal article" date="2017" name="Int. J. Syst. Evol. Microbiol.">
        <title>Rouxiella badensis sp. nov. and Rouxiella silvae sp. nov. isolated from peat bog soil in Germany and emendation of the genus description.</title>
        <authorList>
            <person name="Le Fleche-Mateos A."/>
            <person name="Kugler J.H."/>
            <person name="Hansen S.H."/>
            <person name="Syldatk C."/>
            <person name="Hausmann R."/>
            <person name="Lomprez F."/>
            <person name="Vandenbogaert M."/>
            <person name="Manuguerra J.C."/>
            <person name="Grimont P.A."/>
        </authorList>
    </citation>
    <scope>NUCLEOTIDE SEQUENCE [LARGE SCALE GENOMIC DNA]</scope>
    <source>
        <strain evidence="5 6">DSM 100043</strain>
    </source>
</reference>
<dbReference type="PANTHER" id="PTHR44196">
    <property type="entry name" value="DEHYDROGENASE/REDUCTASE SDR FAMILY MEMBER 7B"/>
    <property type="match status" value="1"/>
</dbReference>
<evidence type="ECO:0000256" key="2">
    <source>
        <dbReference type="ARBA" id="ARBA00023002"/>
    </source>
</evidence>
<evidence type="ECO:0000313" key="6">
    <source>
        <dbReference type="Proteomes" id="UP000192536"/>
    </source>
</evidence>
<comment type="similarity">
    <text evidence="1">Belongs to the short-chain dehydrogenases/reductases (SDR) family.</text>
</comment>
<dbReference type="InterPro" id="IPR020904">
    <property type="entry name" value="Sc_DH/Rdtase_CS"/>
</dbReference>
<gene>
    <name evidence="5" type="ORF">BS640_06970</name>
</gene>
<sequence>MTTHLSRPVAVVTGGTSGIGLAVVYDLAKDHQVYALGRNKDSLVALRLLQNVEAVEIDLLDFEAQQKLIHSLPQINVLVHAAAVSEQTTVENATPDVWQKQFSINLFAPAELTRLALPALREQNGQVVFINSGSGTLALPGHTVYSASKFALNALAHALRGEESDNGVRVATVSPGPTDTPMNRKSRERAGNFAEIDPLEYSTPESVAHAVRLVVSASEDTQITDVNVRPRHDKAKR</sequence>
<dbReference type="PROSITE" id="PS00061">
    <property type="entry name" value="ADH_SHORT"/>
    <property type="match status" value="1"/>
</dbReference>
<organism evidence="5 6">
    <name type="scientific">Rouxiella badensis</name>
    <dbReference type="NCBI Taxonomy" id="1646377"/>
    <lineage>
        <taxon>Bacteria</taxon>
        <taxon>Pseudomonadati</taxon>
        <taxon>Pseudomonadota</taxon>
        <taxon>Gammaproteobacteria</taxon>
        <taxon>Enterobacterales</taxon>
        <taxon>Yersiniaceae</taxon>
        <taxon>Rouxiella</taxon>
    </lineage>
</organism>
<dbReference type="NCBIfam" id="NF006073">
    <property type="entry name" value="PRK08219.1"/>
    <property type="match status" value="1"/>
</dbReference>
<dbReference type="Gene3D" id="3.40.50.720">
    <property type="entry name" value="NAD(P)-binding Rossmann-like Domain"/>
    <property type="match status" value="1"/>
</dbReference>
<dbReference type="InterPro" id="IPR057326">
    <property type="entry name" value="KR_dom"/>
</dbReference>
<dbReference type="Proteomes" id="UP000192536">
    <property type="component" value="Unassembled WGS sequence"/>
</dbReference>
<comment type="caution">
    <text evidence="5">The sequence shown here is derived from an EMBL/GenBank/DDBJ whole genome shotgun (WGS) entry which is preliminary data.</text>
</comment>
<dbReference type="SMART" id="SM00822">
    <property type="entry name" value="PKS_KR"/>
    <property type="match status" value="1"/>
</dbReference>